<dbReference type="GO" id="GO:0005737">
    <property type="term" value="C:cytoplasm"/>
    <property type="evidence" value="ECO:0007669"/>
    <property type="project" value="TreeGrafter"/>
</dbReference>
<dbReference type="Gene3D" id="1.25.10.10">
    <property type="entry name" value="Leucine-rich Repeat Variant"/>
    <property type="match status" value="2"/>
</dbReference>
<dbReference type="PANTHER" id="PTHR46540">
    <property type="entry name" value="TETRATRICOPEPTIDE REPEAT PROTEIN 12"/>
    <property type="match status" value="1"/>
</dbReference>
<dbReference type="InterPro" id="IPR019734">
    <property type="entry name" value="TPR_rpt"/>
</dbReference>
<feature type="repeat" description="TPR" evidence="1">
    <location>
        <begin position="157"/>
        <end position="190"/>
    </location>
</feature>
<keyword evidence="3" id="KW-1185">Reference proteome</keyword>
<reference evidence="2 3" key="1">
    <citation type="journal article" date="2017" name="PLoS Biol.">
        <title>The sea cucumber genome provides insights into morphological evolution and visceral regeneration.</title>
        <authorList>
            <person name="Zhang X."/>
            <person name="Sun L."/>
            <person name="Yuan J."/>
            <person name="Sun Y."/>
            <person name="Gao Y."/>
            <person name="Zhang L."/>
            <person name="Li S."/>
            <person name="Dai H."/>
            <person name="Hamel J.F."/>
            <person name="Liu C."/>
            <person name="Yu Y."/>
            <person name="Liu S."/>
            <person name="Lin W."/>
            <person name="Guo K."/>
            <person name="Jin S."/>
            <person name="Xu P."/>
            <person name="Storey K.B."/>
            <person name="Huan P."/>
            <person name="Zhang T."/>
            <person name="Zhou Y."/>
            <person name="Zhang J."/>
            <person name="Lin C."/>
            <person name="Li X."/>
            <person name="Xing L."/>
            <person name="Huo D."/>
            <person name="Sun M."/>
            <person name="Wang L."/>
            <person name="Mercier A."/>
            <person name="Li F."/>
            <person name="Yang H."/>
            <person name="Xiang J."/>
        </authorList>
    </citation>
    <scope>NUCLEOTIDE SEQUENCE [LARGE SCALE GENOMIC DNA]</scope>
    <source>
        <strain evidence="2">Shaxun</strain>
        <tissue evidence="2">Muscle</tissue>
    </source>
</reference>
<dbReference type="EMBL" id="MRZV01000874">
    <property type="protein sequence ID" value="PIK43120.1"/>
    <property type="molecule type" value="Genomic_DNA"/>
</dbReference>
<dbReference type="InterPro" id="IPR016024">
    <property type="entry name" value="ARM-type_fold"/>
</dbReference>
<feature type="repeat" description="TPR" evidence="1">
    <location>
        <begin position="191"/>
        <end position="224"/>
    </location>
</feature>
<dbReference type="STRING" id="307972.A0A2G8K524"/>
<sequence length="705" mass="78766">MFLLTLETSFPRLFGQFNCTFSASVKVSFLIAEMADNHEKEDMEEFLRKVDRLEAIVNGEESEEDLKEKEGVNRTVINKDAFKNEPTSASGAKTVTNQEGFLKSIEADAAERAARRKTKTKMATKLKEEGNVAFKEGDYETAVRLYSEGLTHLKDMLVLYTNRAQAYLHLQKYTEAIADCETALLLDPTFTKAFVHKGRALVAQKQYDQAILIFSEIIKHNPKQEKIAKDYIRQAQQAKDTNTAESKAQKLFLEGDDHANNMVDVLEKIRKEGKPIVYYSGGLAVLADMLKDDVSRTLFRTNKGLDIFTENRTISGAITKIIKGSKGVVELELVMSSIDLMDRCILENDENLRYLLKFPGIPEIIYGLLGCSSESTANKCVTLLLKISYRPSGLAEMLSNLDMQRLLVLLLKFVQSRNVGTAECTKLINNLSTADKFTHHFRDGMEEEFLPAFEELLTSPLSDSILSSCTSFMGNMACDSVIRKKLNKRTKLFDALSGLLELHGKKLTNPNSQDVLLSVLALLINVTTDTNLSTDQSEFIATKLIPLFVGEDREIVERSLTLYGRLLPQSPSVIIVSAIEHNVPEKLLGFIRHENRNLHKASIKVLALLTQGSKEVRKQIVASKKDFKRICSLLDRADDITVANTALCLSHCFDVDGASSVLKETDIVRALLEKTDTSNSTIKQNSAIALAKLAMGNQRHLERTS</sequence>
<dbReference type="SMART" id="SM00028">
    <property type="entry name" value="TPR"/>
    <property type="match status" value="3"/>
</dbReference>
<dbReference type="InterPro" id="IPR011989">
    <property type="entry name" value="ARM-like"/>
</dbReference>
<dbReference type="Pfam" id="PF00515">
    <property type="entry name" value="TPR_1"/>
    <property type="match status" value="1"/>
</dbReference>
<evidence type="ECO:0000313" key="2">
    <source>
        <dbReference type="EMBL" id="PIK43120.1"/>
    </source>
</evidence>
<dbReference type="PANTHER" id="PTHR46540:SF1">
    <property type="entry name" value="TETRATRICOPEPTIDE REPEAT PROTEIN 12"/>
    <property type="match status" value="1"/>
</dbReference>
<accession>A0A2G8K524</accession>
<dbReference type="SUPFAM" id="SSF48371">
    <property type="entry name" value="ARM repeat"/>
    <property type="match status" value="1"/>
</dbReference>
<dbReference type="GO" id="GO:0070286">
    <property type="term" value="P:axonemal dynein complex assembly"/>
    <property type="evidence" value="ECO:0007669"/>
    <property type="project" value="TreeGrafter"/>
</dbReference>
<dbReference type="GO" id="GO:0007288">
    <property type="term" value="P:sperm axoneme assembly"/>
    <property type="evidence" value="ECO:0007669"/>
    <property type="project" value="TreeGrafter"/>
</dbReference>
<dbReference type="InterPro" id="IPR011990">
    <property type="entry name" value="TPR-like_helical_dom_sf"/>
</dbReference>
<dbReference type="Proteomes" id="UP000230750">
    <property type="component" value="Unassembled WGS sequence"/>
</dbReference>
<keyword evidence="1" id="KW-0802">TPR repeat</keyword>
<dbReference type="OrthoDB" id="629492at2759"/>
<dbReference type="InterPro" id="IPR043195">
    <property type="entry name" value="TTC12"/>
</dbReference>
<name>A0A2G8K524_STIJA</name>
<gene>
    <name evidence="2" type="ORF">BSL78_20022</name>
</gene>
<dbReference type="GO" id="GO:0005813">
    <property type="term" value="C:centrosome"/>
    <property type="evidence" value="ECO:0007669"/>
    <property type="project" value="TreeGrafter"/>
</dbReference>
<proteinExistence type="predicted"/>
<dbReference type="Gene3D" id="1.25.40.10">
    <property type="entry name" value="Tetratricopeptide repeat domain"/>
    <property type="match status" value="1"/>
</dbReference>
<protein>
    <submittedName>
        <fullName evidence="2">Putative tetratricopeptide repeat protein 12</fullName>
    </submittedName>
</protein>
<comment type="caution">
    <text evidence="2">The sequence shown here is derived from an EMBL/GenBank/DDBJ whole genome shotgun (WGS) entry which is preliminary data.</text>
</comment>
<dbReference type="AlphaFoldDB" id="A0A2G8K524"/>
<evidence type="ECO:0000313" key="3">
    <source>
        <dbReference type="Proteomes" id="UP000230750"/>
    </source>
</evidence>
<dbReference type="PROSITE" id="PS50005">
    <property type="entry name" value="TPR"/>
    <property type="match status" value="2"/>
</dbReference>
<dbReference type="SUPFAM" id="SSF48452">
    <property type="entry name" value="TPR-like"/>
    <property type="match status" value="1"/>
</dbReference>
<evidence type="ECO:0000256" key="1">
    <source>
        <dbReference type="PROSITE-ProRule" id="PRU00339"/>
    </source>
</evidence>
<organism evidence="2 3">
    <name type="scientific">Stichopus japonicus</name>
    <name type="common">Sea cucumber</name>
    <dbReference type="NCBI Taxonomy" id="307972"/>
    <lineage>
        <taxon>Eukaryota</taxon>
        <taxon>Metazoa</taxon>
        <taxon>Echinodermata</taxon>
        <taxon>Eleutherozoa</taxon>
        <taxon>Echinozoa</taxon>
        <taxon>Holothuroidea</taxon>
        <taxon>Aspidochirotacea</taxon>
        <taxon>Aspidochirotida</taxon>
        <taxon>Stichopodidae</taxon>
        <taxon>Apostichopus</taxon>
    </lineage>
</organism>